<evidence type="ECO:0000256" key="1">
    <source>
        <dbReference type="SAM" id="MobiDB-lite"/>
    </source>
</evidence>
<keyword evidence="3" id="KW-1185">Reference proteome</keyword>
<evidence type="ECO:0000313" key="2">
    <source>
        <dbReference type="EMBL" id="OWT42776.1"/>
    </source>
</evidence>
<sequence length="409" mass="45402">MRRKEGGRNGQYSTGDGRQEMPSRFIFDKSLGSVQMCTSGMAALGQHAPSTVDGVKKRSTLFNQSDGIENRGWRNSTTVPVVNRNLCDGITTQLNYNASLHMNSLYDSSCRPMLHQDMMARILEKRHSSPSKPSRRPLKHMANKTALGGADVAAGERQGRPSLWARTYVPCDKHREALRKLQKAAGGLNRVLTSTSWTATADGGDLLPGSAEIWSVPRPGCAMNRRQGANYRECQAYFCAPRPETCADNPPDVEGWLTLDWRPEILAHRYLGLSNGFALIRVSTFYSMLFNVAICDAKGKSCSQSGSVRGWLMRLTVRRSEPAVISKSQFVSGPVTTSQVRAVQMAPRRPKALPSLADVFLMQDVLVMDIGNSVPLLFGADEQMHVRRDRWEKPSSIPSHQPNRRDRDP</sequence>
<proteinExistence type="predicted"/>
<dbReference type="AlphaFoldDB" id="A0A219APN4"/>
<dbReference type="KEGG" id="pchm:VFPPC_18031"/>
<protein>
    <submittedName>
        <fullName evidence="2">Uncharacterized protein</fullName>
    </submittedName>
</protein>
<name>A0A219APN4_METCM</name>
<dbReference type="EMBL" id="LSBJ02000006">
    <property type="protein sequence ID" value="OWT42776.1"/>
    <property type="molecule type" value="Genomic_DNA"/>
</dbReference>
<evidence type="ECO:0000313" key="3">
    <source>
        <dbReference type="Proteomes" id="UP000078397"/>
    </source>
</evidence>
<gene>
    <name evidence="2" type="ORF">VFPPC_18031</name>
</gene>
<dbReference type="Proteomes" id="UP000078397">
    <property type="component" value="Unassembled WGS sequence"/>
</dbReference>
<dbReference type="RefSeq" id="XP_022285252.1">
    <property type="nucleotide sequence ID" value="XM_022429692.1"/>
</dbReference>
<feature type="region of interest" description="Disordered" evidence="1">
    <location>
        <begin position="1"/>
        <end position="20"/>
    </location>
</feature>
<dbReference type="GeneID" id="33936907"/>
<accession>A0A219APN4</accession>
<organism evidence="2 3">
    <name type="scientific">Pochonia chlamydosporia 170</name>
    <dbReference type="NCBI Taxonomy" id="1380566"/>
    <lineage>
        <taxon>Eukaryota</taxon>
        <taxon>Fungi</taxon>
        <taxon>Dikarya</taxon>
        <taxon>Ascomycota</taxon>
        <taxon>Pezizomycotina</taxon>
        <taxon>Sordariomycetes</taxon>
        <taxon>Hypocreomycetidae</taxon>
        <taxon>Hypocreales</taxon>
        <taxon>Clavicipitaceae</taxon>
        <taxon>Pochonia</taxon>
    </lineage>
</organism>
<reference evidence="2 3" key="1">
    <citation type="journal article" date="2016" name="PLoS Pathog.">
        <title>Biosynthesis of antibiotic leucinostatins in bio-control fungus Purpureocillium lilacinum and their inhibition on phytophthora revealed by genome mining.</title>
        <authorList>
            <person name="Wang G."/>
            <person name="Liu Z."/>
            <person name="Lin R."/>
            <person name="Li E."/>
            <person name="Mao Z."/>
            <person name="Ling J."/>
            <person name="Yang Y."/>
            <person name="Yin W.B."/>
            <person name="Xie B."/>
        </authorList>
    </citation>
    <scope>NUCLEOTIDE SEQUENCE [LARGE SCALE GENOMIC DNA]</scope>
    <source>
        <strain evidence="2">170</strain>
    </source>
</reference>
<feature type="region of interest" description="Disordered" evidence="1">
    <location>
        <begin position="388"/>
        <end position="409"/>
    </location>
</feature>
<comment type="caution">
    <text evidence="2">The sequence shown here is derived from an EMBL/GenBank/DDBJ whole genome shotgun (WGS) entry which is preliminary data.</text>
</comment>